<organism evidence="3 4">
    <name type="scientific">Echinicola vietnamensis (strain DSM 17526 / LMG 23754 / KMM 6221)</name>
    <dbReference type="NCBI Taxonomy" id="926556"/>
    <lineage>
        <taxon>Bacteria</taxon>
        <taxon>Pseudomonadati</taxon>
        <taxon>Bacteroidota</taxon>
        <taxon>Cytophagia</taxon>
        <taxon>Cytophagales</taxon>
        <taxon>Cyclobacteriaceae</taxon>
        <taxon>Echinicola</taxon>
    </lineage>
</organism>
<dbReference type="InterPro" id="IPR025510">
    <property type="entry name" value="DUF4397"/>
</dbReference>
<dbReference type="AlphaFoldDB" id="L0FRV0"/>
<dbReference type="KEGG" id="evi:Echvi_0364"/>
<dbReference type="Pfam" id="PF14344">
    <property type="entry name" value="DUF4397"/>
    <property type="match status" value="1"/>
</dbReference>
<dbReference type="PROSITE" id="PS51257">
    <property type="entry name" value="PROKAR_LIPOPROTEIN"/>
    <property type="match status" value="1"/>
</dbReference>
<keyword evidence="1" id="KW-0732">Signal</keyword>
<feature type="signal peptide" evidence="1">
    <location>
        <begin position="1"/>
        <end position="35"/>
    </location>
</feature>
<proteinExistence type="predicted"/>
<feature type="chain" id="PRO_5003941771" description="DUF4397 domain-containing protein" evidence="1">
    <location>
        <begin position="36"/>
        <end position="250"/>
    </location>
</feature>
<name>L0FRV0_ECHVK</name>
<dbReference type="eggNOG" id="ENOG5032YFD">
    <property type="taxonomic scope" value="Bacteria"/>
</dbReference>
<protein>
    <recommendedName>
        <fullName evidence="2">DUF4397 domain-containing protein</fullName>
    </recommendedName>
</protein>
<evidence type="ECO:0000313" key="4">
    <source>
        <dbReference type="Proteomes" id="UP000010796"/>
    </source>
</evidence>
<dbReference type="OrthoDB" id="9792011at2"/>
<dbReference type="STRING" id="926556.Echvi_0364"/>
<evidence type="ECO:0000256" key="1">
    <source>
        <dbReference type="SAM" id="SignalP"/>
    </source>
</evidence>
<sequence length="250" mass="28093">MLTRLNKTNFLTKWKKSLGLLFLALSPLLITSCLDDDEIDYYDGPLAYVSFYHGSPETGAVTIYADGVSKPPYSTYDFKYTDYFNYGNFYTGERTLSFKNRNANNSLLDTTVTLEENQVYSFFFIDGEDADMGIVQAEDDWDSPAADKALVRLVNLSPDAPALDLYINDEETPLFDGEAFKSVTDFVEIDADLTTFTVEGTGEISLTAEDLDLRAERVYTVIVRGYVNPESGATSEKNLSIQVIRNYPNY</sequence>
<dbReference type="HOGENOM" id="CLU_069060_2_0_10"/>
<feature type="domain" description="DUF4397" evidence="2">
    <location>
        <begin position="47"/>
        <end position="166"/>
    </location>
</feature>
<keyword evidence="4" id="KW-1185">Reference proteome</keyword>
<evidence type="ECO:0000259" key="2">
    <source>
        <dbReference type="Pfam" id="PF14344"/>
    </source>
</evidence>
<dbReference type="EMBL" id="CP003346">
    <property type="protein sequence ID" value="AGA76654.1"/>
    <property type="molecule type" value="Genomic_DNA"/>
</dbReference>
<dbReference type="Proteomes" id="UP000010796">
    <property type="component" value="Chromosome"/>
</dbReference>
<gene>
    <name evidence="3" type="ordered locus">Echvi_0364</name>
</gene>
<evidence type="ECO:0000313" key="3">
    <source>
        <dbReference type="EMBL" id="AGA76654.1"/>
    </source>
</evidence>
<dbReference type="RefSeq" id="WP_015264221.1">
    <property type="nucleotide sequence ID" value="NC_019904.1"/>
</dbReference>
<reference evidence="4" key="1">
    <citation type="submission" date="2012-02" db="EMBL/GenBank/DDBJ databases">
        <title>The complete genome of Echinicola vietnamensis DSM 17526.</title>
        <authorList>
            <person name="Lucas S."/>
            <person name="Copeland A."/>
            <person name="Lapidus A."/>
            <person name="Glavina del Rio T."/>
            <person name="Dalin E."/>
            <person name="Tice H."/>
            <person name="Bruce D."/>
            <person name="Goodwin L."/>
            <person name="Pitluck S."/>
            <person name="Peters L."/>
            <person name="Ovchinnikova G."/>
            <person name="Teshima H."/>
            <person name="Kyrpides N."/>
            <person name="Mavromatis K."/>
            <person name="Ivanova N."/>
            <person name="Brettin T."/>
            <person name="Detter J.C."/>
            <person name="Han C."/>
            <person name="Larimer F."/>
            <person name="Land M."/>
            <person name="Hauser L."/>
            <person name="Markowitz V."/>
            <person name="Cheng J.-F."/>
            <person name="Hugenholtz P."/>
            <person name="Woyke T."/>
            <person name="Wu D."/>
            <person name="Brambilla E."/>
            <person name="Klenk H.-P."/>
            <person name="Eisen J.A."/>
        </authorList>
    </citation>
    <scope>NUCLEOTIDE SEQUENCE [LARGE SCALE GENOMIC DNA]</scope>
    <source>
        <strain evidence="4">DSM 17526 / LMG 23754 / KMM 6221</strain>
    </source>
</reference>
<accession>L0FRV0</accession>